<keyword evidence="3" id="KW-1185">Reference proteome</keyword>
<dbReference type="PANTHER" id="PTHR34404">
    <property type="entry name" value="REGULATORY PROTEIN, FMDB FAMILY"/>
    <property type="match status" value="1"/>
</dbReference>
<name>A0A931D6S5_9MICC</name>
<dbReference type="InterPro" id="IPR013429">
    <property type="entry name" value="Regulatory_FmdB_Zinc_ribbon"/>
</dbReference>
<dbReference type="PANTHER" id="PTHR34404:SF2">
    <property type="entry name" value="CONSERVED SERINE RICH PROTEIN"/>
    <property type="match status" value="1"/>
</dbReference>
<protein>
    <submittedName>
        <fullName evidence="2">FmdB family regulatory protein</fullName>
    </submittedName>
</protein>
<dbReference type="Proteomes" id="UP000625033">
    <property type="component" value="Unassembled WGS sequence"/>
</dbReference>
<dbReference type="SMART" id="SM00834">
    <property type="entry name" value="CxxC_CXXC_SSSS"/>
    <property type="match status" value="1"/>
</dbReference>
<dbReference type="AlphaFoldDB" id="A0A931D6S5"/>
<evidence type="ECO:0000313" key="2">
    <source>
        <dbReference type="EMBL" id="MBG6085484.1"/>
    </source>
</evidence>
<proteinExistence type="predicted"/>
<evidence type="ECO:0000313" key="3">
    <source>
        <dbReference type="Proteomes" id="UP000625033"/>
    </source>
</evidence>
<feature type="domain" description="Putative regulatory protein FmdB zinc ribbon" evidence="1">
    <location>
        <begin position="1"/>
        <end position="41"/>
    </location>
</feature>
<organism evidence="2 3">
    <name type="scientific">Zhihengliuella flava</name>
    <dbReference type="NCBI Taxonomy" id="1285193"/>
    <lineage>
        <taxon>Bacteria</taxon>
        <taxon>Bacillati</taxon>
        <taxon>Actinomycetota</taxon>
        <taxon>Actinomycetes</taxon>
        <taxon>Micrococcales</taxon>
        <taxon>Micrococcaceae</taxon>
        <taxon>Zhihengliuella</taxon>
    </lineage>
</organism>
<dbReference type="NCBIfam" id="TIGR02605">
    <property type="entry name" value="CxxC_CxxC_SSSS"/>
    <property type="match status" value="1"/>
</dbReference>
<sequence length="65" mass="7085">MPTYAYACKSCGDEFEIFQSFSDDSLTTCTSCEGPLRKNFNVGGITFKGSGFYRTDSRAAESSNS</sequence>
<dbReference type="Pfam" id="PF09723">
    <property type="entry name" value="Zn_ribbon_8"/>
    <property type="match status" value="1"/>
</dbReference>
<accession>A0A931D6S5</accession>
<dbReference type="EMBL" id="JADOTZ010000001">
    <property type="protein sequence ID" value="MBG6085484.1"/>
    <property type="molecule type" value="Genomic_DNA"/>
</dbReference>
<dbReference type="RefSeq" id="WP_196836665.1">
    <property type="nucleotide sequence ID" value="NZ_JADOTZ010000001.1"/>
</dbReference>
<evidence type="ECO:0000259" key="1">
    <source>
        <dbReference type="SMART" id="SM00834"/>
    </source>
</evidence>
<reference evidence="2" key="1">
    <citation type="submission" date="2020-11" db="EMBL/GenBank/DDBJ databases">
        <title>Sequencing the genomes of 1000 actinobacteria strains.</title>
        <authorList>
            <person name="Klenk H.-P."/>
        </authorList>
    </citation>
    <scope>NUCLEOTIDE SEQUENCE</scope>
    <source>
        <strain evidence="2">DSM 26152</strain>
    </source>
</reference>
<comment type="caution">
    <text evidence="2">The sequence shown here is derived from an EMBL/GenBank/DDBJ whole genome shotgun (WGS) entry which is preliminary data.</text>
</comment>
<gene>
    <name evidence="2" type="ORF">IW252_002251</name>
</gene>